<dbReference type="KEGG" id="qsa:O6P43_031369"/>
<organism evidence="1 2">
    <name type="scientific">Quillaja saponaria</name>
    <name type="common">Soap bark tree</name>
    <dbReference type="NCBI Taxonomy" id="32244"/>
    <lineage>
        <taxon>Eukaryota</taxon>
        <taxon>Viridiplantae</taxon>
        <taxon>Streptophyta</taxon>
        <taxon>Embryophyta</taxon>
        <taxon>Tracheophyta</taxon>
        <taxon>Spermatophyta</taxon>
        <taxon>Magnoliopsida</taxon>
        <taxon>eudicotyledons</taxon>
        <taxon>Gunneridae</taxon>
        <taxon>Pentapetalae</taxon>
        <taxon>rosids</taxon>
        <taxon>fabids</taxon>
        <taxon>Fabales</taxon>
        <taxon>Quillajaceae</taxon>
        <taxon>Quillaja</taxon>
    </lineage>
</organism>
<evidence type="ECO:0000313" key="1">
    <source>
        <dbReference type="EMBL" id="KAJ7946434.1"/>
    </source>
</evidence>
<dbReference type="AlphaFoldDB" id="A0AAD7KUR8"/>
<accession>A0AAD7KUR8</accession>
<evidence type="ECO:0000313" key="2">
    <source>
        <dbReference type="Proteomes" id="UP001163823"/>
    </source>
</evidence>
<sequence>MGNCLATLVYQPKKHFGDLPDGDAELVASRPIRKNISAPYNRNQLDNHRTKPHSQVPPNYKLQSRKVHYVVPRVTQPAITLVHNNKNLNTRKVKVVITKEQLELLLHNAKNFQAKDSAVQFSGRFRLIEGCQKWKPTLATIPEVHIF</sequence>
<proteinExistence type="predicted"/>
<dbReference type="EMBL" id="JARAOO010000013">
    <property type="protein sequence ID" value="KAJ7946434.1"/>
    <property type="molecule type" value="Genomic_DNA"/>
</dbReference>
<comment type="caution">
    <text evidence="1">The sequence shown here is derived from an EMBL/GenBank/DDBJ whole genome shotgun (WGS) entry which is preliminary data.</text>
</comment>
<name>A0AAD7KUR8_QUISA</name>
<keyword evidence="2" id="KW-1185">Reference proteome</keyword>
<gene>
    <name evidence="1" type="ORF">O6P43_031369</name>
</gene>
<dbReference type="Proteomes" id="UP001163823">
    <property type="component" value="Chromosome 13"/>
</dbReference>
<reference evidence="1" key="1">
    <citation type="journal article" date="2023" name="Science">
        <title>Elucidation of the pathway for biosynthesis of saponin adjuvants from the soapbark tree.</title>
        <authorList>
            <person name="Reed J."/>
            <person name="Orme A."/>
            <person name="El-Demerdash A."/>
            <person name="Owen C."/>
            <person name="Martin L.B.B."/>
            <person name="Misra R.C."/>
            <person name="Kikuchi S."/>
            <person name="Rejzek M."/>
            <person name="Martin A.C."/>
            <person name="Harkess A."/>
            <person name="Leebens-Mack J."/>
            <person name="Louveau T."/>
            <person name="Stephenson M.J."/>
            <person name="Osbourn A."/>
        </authorList>
    </citation>
    <scope>NUCLEOTIDE SEQUENCE</scope>
    <source>
        <strain evidence="1">S10</strain>
    </source>
</reference>
<protein>
    <submittedName>
        <fullName evidence="1">Uncharacterized protein</fullName>
    </submittedName>
</protein>